<dbReference type="InterPro" id="IPR036812">
    <property type="entry name" value="NAD(P)_OxRdtase_dom_sf"/>
</dbReference>
<gene>
    <name evidence="2" type="ORF">UFOPK4049_00930</name>
</gene>
<proteinExistence type="predicted"/>
<organism evidence="2">
    <name type="scientific">freshwater metagenome</name>
    <dbReference type="NCBI Taxonomy" id="449393"/>
    <lineage>
        <taxon>unclassified sequences</taxon>
        <taxon>metagenomes</taxon>
        <taxon>ecological metagenomes</taxon>
    </lineage>
</organism>
<dbReference type="InterPro" id="IPR023210">
    <property type="entry name" value="NADP_OxRdtase_dom"/>
</dbReference>
<sequence length="70" mass="7582">MLARAQRINSILTSAGVSIAQAAMQFPLRNPVVKGILVGCRSAKEVESNIENFDKTVPEEVWAELAKVQG</sequence>
<feature type="domain" description="NADP-dependent oxidoreductase" evidence="1">
    <location>
        <begin position="3"/>
        <end position="68"/>
    </location>
</feature>
<dbReference type="SUPFAM" id="SSF51430">
    <property type="entry name" value="NAD(P)-linked oxidoreductase"/>
    <property type="match status" value="1"/>
</dbReference>
<dbReference type="AlphaFoldDB" id="A0A6J7PV30"/>
<dbReference type="EMBL" id="CAFBPB010000125">
    <property type="protein sequence ID" value="CAB5009136.1"/>
    <property type="molecule type" value="Genomic_DNA"/>
</dbReference>
<evidence type="ECO:0000259" key="1">
    <source>
        <dbReference type="Pfam" id="PF00248"/>
    </source>
</evidence>
<protein>
    <submittedName>
        <fullName evidence="2">Unannotated protein</fullName>
    </submittedName>
</protein>
<dbReference type="Gene3D" id="3.20.20.100">
    <property type="entry name" value="NADP-dependent oxidoreductase domain"/>
    <property type="match status" value="1"/>
</dbReference>
<evidence type="ECO:0000313" key="2">
    <source>
        <dbReference type="EMBL" id="CAB5009136.1"/>
    </source>
</evidence>
<reference evidence="2" key="1">
    <citation type="submission" date="2020-05" db="EMBL/GenBank/DDBJ databases">
        <authorList>
            <person name="Chiriac C."/>
            <person name="Salcher M."/>
            <person name="Ghai R."/>
            <person name="Kavagutti S V."/>
        </authorList>
    </citation>
    <scope>NUCLEOTIDE SEQUENCE</scope>
</reference>
<accession>A0A6J7PV30</accession>
<name>A0A6J7PV30_9ZZZZ</name>
<dbReference type="Pfam" id="PF00248">
    <property type="entry name" value="Aldo_ket_red"/>
    <property type="match status" value="1"/>
</dbReference>